<dbReference type="Gene3D" id="1.10.3720.10">
    <property type="entry name" value="MetI-like"/>
    <property type="match status" value="1"/>
</dbReference>
<keyword evidence="2 9" id="KW-0813">Transport</keyword>
<dbReference type="PANTHER" id="PTHR30151">
    <property type="entry name" value="ALKANE SULFONATE ABC TRANSPORTER-RELATED, MEMBRANE SUBUNIT"/>
    <property type="match status" value="1"/>
</dbReference>
<dbReference type="RefSeq" id="WP_106258081.1">
    <property type="nucleotide sequence ID" value="NZ_CAWNSW010000049.1"/>
</dbReference>
<evidence type="ECO:0000256" key="4">
    <source>
        <dbReference type="ARBA" id="ARBA00022519"/>
    </source>
</evidence>
<keyword evidence="12" id="KW-1185">Reference proteome</keyword>
<name>A0A2T1E0Q2_9CYAN</name>
<evidence type="ECO:0000256" key="8">
    <source>
        <dbReference type="ARBA" id="ARBA00023136"/>
    </source>
</evidence>
<evidence type="ECO:0000313" key="12">
    <source>
        <dbReference type="Proteomes" id="UP000239576"/>
    </source>
</evidence>
<evidence type="ECO:0000256" key="6">
    <source>
        <dbReference type="ARBA" id="ARBA00022989"/>
    </source>
</evidence>
<sequence length="285" mass="31520">MIFQINLAAVFAAVAQASWQRTKPVLLRDTVILPALGFFGIILLWWVLALFRRDLMPTPAEALVNDLDLILHPFYRRGPGDLGIGWLLLASLRRVLLGFLLGAAVAIPVGFLIGMSRPVMLALNPMIQIFKPVSPLAWLPIALAIFNLADPSAIFVIFITSLWPTIINTALGVSSVPQDYLDVSRVLEMPRWRQVVKIILPASLPYIFTGLRISLGIAWLVIVAVEMLTGGVGIGFFVWDEWSRLNLSSVFLAVFVIGFTGMLLDMAIGQLQIWITHRRPTAANL</sequence>
<keyword evidence="3" id="KW-1003">Cell membrane</keyword>
<feature type="transmembrane region" description="Helical" evidence="9">
    <location>
        <begin position="30"/>
        <end position="51"/>
    </location>
</feature>
<dbReference type="GO" id="GO:0042918">
    <property type="term" value="P:alkanesulfonate transmembrane transport"/>
    <property type="evidence" value="ECO:0007669"/>
    <property type="project" value="UniProtKB-ARBA"/>
</dbReference>
<keyword evidence="7" id="KW-0406">Ion transport</keyword>
<keyword evidence="5 9" id="KW-0812">Transmembrane</keyword>
<evidence type="ECO:0000313" key="11">
    <source>
        <dbReference type="EMBL" id="PSB26335.1"/>
    </source>
</evidence>
<comment type="caution">
    <text evidence="11">The sequence shown here is derived from an EMBL/GenBank/DDBJ whole genome shotgun (WGS) entry which is preliminary data.</text>
</comment>
<feature type="transmembrane region" description="Helical" evidence="9">
    <location>
        <begin position="245"/>
        <end position="268"/>
    </location>
</feature>
<evidence type="ECO:0000256" key="5">
    <source>
        <dbReference type="ARBA" id="ARBA00022692"/>
    </source>
</evidence>
<dbReference type="GO" id="GO:0015112">
    <property type="term" value="F:nitrate transmembrane transporter activity"/>
    <property type="evidence" value="ECO:0007669"/>
    <property type="project" value="InterPro"/>
</dbReference>
<dbReference type="InterPro" id="IPR035906">
    <property type="entry name" value="MetI-like_sf"/>
</dbReference>
<feature type="transmembrane region" description="Helical" evidence="9">
    <location>
        <begin position="218"/>
        <end position="239"/>
    </location>
</feature>
<dbReference type="AlphaFoldDB" id="A0A2T1E0Q2"/>
<feature type="domain" description="ABC transmembrane type-1" evidence="10">
    <location>
        <begin position="88"/>
        <end position="268"/>
    </location>
</feature>
<dbReference type="FunFam" id="1.10.3720.10:FF:000003">
    <property type="entry name" value="Aliphatic sulfonate ABC transporter permease"/>
    <property type="match status" value="1"/>
</dbReference>
<reference evidence="11 12" key="2">
    <citation type="submission" date="2018-03" db="EMBL/GenBank/DDBJ databases">
        <title>The ancient ancestry and fast evolution of plastids.</title>
        <authorList>
            <person name="Moore K.R."/>
            <person name="Magnabosco C."/>
            <person name="Momper L."/>
            <person name="Gold D.A."/>
            <person name="Bosak T."/>
            <person name="Fournier G.P."/>
        </authorList>
    </citation>
    <scope>NUCLEOTIDE SEQUENCE [LARGE SCALE GENOMIC DNA]</scope>
    <source>
        <strain evidence="11 12">ULC18</strain>
    </source>
</reference>
<keyword evidence="4" id="KW-0997">Cell inner membrane</keyword>
<reference evidence="12" key="1">
    <citation type="submission" date="2018-02" db="EMBL/GenBank/DDBJ databases">
        <authorList>
            <person name="Moore K."/>
            <person name="Momper L."/>
        </authorList>
    </citation>
    <scope>NUCLEOTIDE SEQUENCE [LARGE SCALE GENOMIC DNA]</scope>
    <source>
        <strain evidence="12">ULC18</strain>
    </source>
</reference>
<dbReference type="GO" id="GO:0005886">
    <property type="term" value="C:plasma membrane"/>
    <property type="evidence" value="ECO:0007669"/>
    <property type="project" value="UniProtKB-SubCell"/>
</dbReference>
<dbReference type="InterPro" id="IPR000515">
    <property type="entry name" value="MetI-like"/>
</dbReference>
<protein>
    <submittedName>
        <fullName evidence="11">Nitrate ABC transporter, permease protein</fullName>
    </submittedName>
</protein>
<evidence type="ECO:0000256" key="9">
    <source>
        <dbReference type="RuleBase" id="RU363032"/>
    </source>
</evidence>
<feature type="transmembrane region" description="Helical" evidence="9">
    <location>
        <begin position="95"/>
        <end position="114"/>
    </location>
</feature>
<dbReference type="OrthoDB" id="9804353at2"/>
<evidence type="ECO:0000259" key="10">
    <source>
        <dbReference type="PROSITE" id="PS50928"/>
    </source>
</evidence>
<dbReference type="CDD" id="cd06261">
    <property type="entry name" value="TM_PBP2"/>
    <property type="match status" value="1"/>
</dbReference>
<evidence type="ECO:0000256" key="2">
    <source>
        <dbReference type="ARBA" id="ARBA00022448"/>
    </source>
</evidence>
<dbReference type="EMBL" id="PVWK01000109">
    <property type="protein sequence ID" value="PSB26335.1"/>
    <property type="molecule type" value="Genomic_DNA"/>
</dbReference>
<dbReference type="NCBIfam" id="TIGR01183">
    <property type="entry name" value="ntrB"/>
    <property type="match status" value="1"/>
</dbReference>
<dbReference type="InterPro" id="IPR005889">
    <property type="entry name" value="NtrB"/>
</dbReference>
<accession>A0A2T1E0Q2</accession>
<keyword evidence="8 9" id="KW-0472">Membrane</keyword>
<evidence type="ECO:0000256" key="3">
    <source>
        <dbReference type="ARBA" id="ARBA00022475"/>
    </source>
</evidence>
<dbReference type="Pfam" id="PF00528">
    <property type="entry name" value="BPD_transp_1"/>
    <property type="match status" value="1"/>
</dbReference>
<comment type="subcellular location">
    <subcellularLocation>
        <location evidence="1">Cell inner membrane</location>
        <topology evidence="1">Multi-pass membrane protein</topology>
    </subcellularLocation>
    <subcellularLocation>
        <location evidence="9">Cell membrane</location>
        <topology evidence="9">Multi-pass membrane protein</topology>
    </subcellularLocation>
</comment>
<gene>
    <name evidence="11" type="primary">ntrB</name>
    <name evidence="11" type="ORF">C7B82_20135</name>
</gene>
<dbReference type="PROSITE" id="PS50928">
    <property type="entry name" value="ABC_TM1"/>
    <property type="match status" value="1"/>
</dbReference>
<dbReference type="PANTHER" id="PTHR30151:SF7">
    <property type="entry name" value="NITRATE IMPORT PERMEASE PROTEIN NRTB"/>
    <property type="match status" value="1"/>
</dbReference>
<organism evidence="11 12">
    <name type="scientific">Stenomitos frigidus ULC18</name>
    <dbReference type="NCBI Taxonomy" id="2107698"/>
    <lineage>
        <taxon>Bacteria</taxon>
        <taxon>Bacillati</taxon>
        <taxon>Cyanobacteriota</taxon>
        <taxon>Cyanophyceae</taxon>
        <taxon>Leptolyngbyales</taxon>
        <taxon>Leptolyngbyaceae</taxon>
        <taxon>Stenomitos</taxon>
    </lineage>
</organism>
<dbReference type="Proteomes" id="UP000239576">
    <property type="component" value="Unassembled WGS sequence"/>
</dbReference>
<dbReference type="GO" id="GO:0006811">
    <property type="term" value="P:monoatomic ion transport"/>
    <property type="evidence" value="ECO:0007669"/>
    <property type="project" value="UniProtKB-KW"/>
</dbReference>
<evidence type="ECO:0000256" key="1">
    <source>
        <dbReference type="ARBA" id="ARBA00004429"/>
    </source>
</evidence>
<dbReference type="SUPFAM" id="SSF161098">
    <property type="entry name" value="MetI-like"/>
    <property type="match status" value="1"/>
</dbReference>
<keyword evidence="6 9" id="KW-1133">Transmembrane helix</keyword>
<evidence type="ECO:0000256" key="7">
    <source>
        <dbReference type="ARBA" id="ARBA00023065"/>
    </source>
</evidence>
<comment type="similarity">
    <text evidence="9">Belongs to the binding-protein-dependent transport system permease family.</text>
</comment>
<proteinExistence type="inferred from homology"/>